<comment type="caution">
    <text evidence="3">The sequence shown here is derived from an EMBL/GenBank/DDBJ whole genome shotgun (WGS) entry which is preliminary data.</text>
</comment>
<gene>
    <name evidence="3" type="ORF">GCM10008013_39380</name>
</gene>
<proteinExistence type="inferred from homology"/>
<sequence length="310" mass="34285">MKRVIVTGGAGFIGAHLVDGLIELGIEVHVLDNLSTGRSERVNPRAILHISDIRSAEAKEIITHVKPDALFHLAAQADVQHSVADPNYDMDVNVHGTVNILQASREADVKKFIFASTSGVYGNLEKEVLTEQDPVQPISFYGLSKITAEQYIALYERFYGLSYTILRFANVYGPGQTVKGEGGVIAIFMKQLADNLSLPINGDGEQTRDFVYVKDVVQALIAAMTQGTGNILHVSTETKTSINNLVKSLRTLHIKHKSTDLQVFHRPTKAGDIKHSCLSNAKTRNKLNWQPQYPIELGLEETYLQWGEFS</sequence>
<reference evidence="4" key="1">
    <citation type="journal article" date="2019" name="Int. J. Syst. Evol. Microbiol.">
        <title>The Global Catalogue of Microorganisms (GCM) 10K type strain sequencing project: providing services to taxonomists for standard genome sequencing and annotation.</title>
        <authorList>
            <consortium name="The Broad Institute Genomics Platform"/>
            <consortium name="The Broad Institute Genome Sequencing Center for Infectious Disease"/>
            <person name="Wu L."/>
            <person name="Ma J."/>
        </authorList>
    </citation>
    <scope>NUCLEOTIDE SEQUENCE [LARGE SCALE GENOMIC DNA]</scope>
    <source>
        <strain evidence="4">CGMCC 1.12769</strain>
    </source>
</reference>
<comment type="similarity">
    <text evidence="1">Belongs to the NAD(P)-dependent epimerase/dehydratase family.</text>
</comment>
<dbReference type="SUPFAM" id="SSF51735">
    <property type="entry name" value="NAD(P)-binding Rossmann-fold domains"/>
    <property type="match status" value="1"/>
</dbReference>
<protein>
    <submittedName>
        <fullName evidence="3">UDP-glucose 4-epimerase</fullName>
    </submittedName>
</protein>
<dbReference type="EMBL" id="BMFT01000003">
    <property type="protein sequence ID" value="GGH33934.1"/>
    <property type="molecule type" value="Genomic_DNA"/>
</dbReference>
<dbReference type="PANTHER" id="PTHR43000">
    <property type="entry name" value="DTDP-D-GLUCOSE 4,6-DEHYDRATASE-RELATED"/>
    <property type="match status" value="1"/>
</dbReference>
<evidence type="ECO:0000256" key="1">
    <source>
        <dbReference type="ARBA" id="ARBA00007637"/>
    </source>
</evidence>
<dbReference type="Pfam" id="PF01370">
    <property type="entry name" value="Epimerase"/>
    <property type="match status" value="1"/>
</dbReference>
<accession>A0ABQ1YPN9</accession>
<dbReference type="RefSeq" id="WP_229753560.1">
    <property type="nucleotide sequence ID" value="NZ_BMFT01000003.1"/>
</dbReference>
<name>A0ABQ1YPN9_9BACL</name>
<dbReference type="Gene3D" id="3.40.50.720">
    <property type="entry name" value="NAD(P)-binding Rossmann-like Domain"/>
    <property type="match status" value="1"/>
</dbReference>
<dbReference type="Proteomes" id="UP000659344">
    <property type="component" value="Unassembled WGS sequence"/>
</dbReference>
<evidence type="ECO:0000313" key="4">
    <source>
        <dbReference type="Proteomes" id="UP000659344"/>
    </source>
</evidence>
<organism evidence="3 4">
    <name type="scientific">Paenibacillus segetis</name>
    <dbReference type="NCBI Taxonomy" id="1325360"/>
    <lineage>
        <taxon>Bacteria</taxon>
        <taxon>Bacillati</taxon>
        <taxon>Bacillota</taxon>
        <taxon>Bacilli</taxon>
        <taxon>Bacillales</taxon>
        <taxon>Paenibacillaceae</taxon>
        <taxon>Paenibacillus</taxon>
    </lineage>
</organism>
<evidence type="ECO:0000259" key="2">
    <source>
        <dbReference type="Pfam" id="PF01370"/>
    </source>
</evidence>
<dbReference type="InterPro" id="IPR036291">
    <property type="entry name" value="NAD(P)-bd_dom_sf"/>
</dbReference>
<keyword evidence="4" id="KW-1185">Reference proteome</keyword>
<feature type="domain" description="NAD-dependent epimerase/dehydratase" evidence="2">
    <location>
        <begin position="4"/>
        <end position="227"/>
    </location>
</feature>
<dbReference type="InterPro" id="IPR001509">
    <property type="entry name" value="Epimerase_deHydtase"/>
</dbReference>
<evidence type="ECO:0000313" key="3">
    <source>
        <dbReference type="EMBL" id="GGH33934.1"/>
    </source>
</evidence>